<reference evidence="1 2" key="1">
    <citation type="submission" date="2013-01" db="EMBL/GenBank/DDBJ databases">
        <authorList>
            <person name="Harkins D.M."/>
            <person name="Durkin A.S."/>
            <person name="Brinkac L.M."/>
            <person name="Haft D.H."/>
            <person name="Selengut J.D."/>
            <person name="Sanka R."/>
            <person name="DePew J."/>
            <person name="Purushe J."/>
            <person name="Picardeau M."/>
            <person name="Werts C."/>
            <person name="Goarant C."/>
            <person name="Vinetz J.M."/>
            <person name="Sutton G.G."/>
            <person name="Nierman W.C."/>
            <person name="Fouts D.E."/>
        </authorList>
    </citation>
    <scope>NUCLEOTIDE SEQUENCE [LARGE SCALE GENOMIC DNA]</scope>
    <source>
        <strain evidence="1 2">200901868</strain>
    </source>
</reference>
<dbReference type="EMBL" id="AKWF02000052">
    <property type="protein sequence ID" value="EMO63484.1"/>
    <property type="molecule type" value="Genomic_DNA"/>
</dbReference>
<sequence length="40" mass="5089">MQTRLRISRKYIPPESPKNEKFNSRYDRNGKRWRLIHRLF</sequence>
<dbReference type="Proteomes" id="UP000012159">
    <property type="component" value="Unassembled WGS sequence"/>
</dbReference>
<comment type="caution">
    <text evidence="1">The sequence shown here is derived from an EMBL/GenBank/DDBJ whole genome shotgun (WGS) entry which is preliminary data.</text>
</comment>
<evidence type="ECO:0000313" key="1">
    <source>
        <dbReference type="EMBL" id="EMO63484.1"/>
    </source>
</evidence>
<name>M6WE80_LEPBO</name>
<proteinExistence type="predicted"/>
<gene>
    <name evidence="1" type="ORF">LEP1GSC133_4813</name>
</gene>
<evidence type="ECO:0000313" key="2">
    <source>
        <dbReference type="Proteomes" id="UP000012159"/>
    </source>
</evidence>
<dbReference type="AlphaFoldDB" id="M6WE80"/>
<protein>
    <submittedName>
        <fullName evidence="1">Uncharacterized protein</fullName>
    </submittedName>
</protein>
<organism evidence="1 2">
    <name type="scientific">Leptospira borgpetersenii serovar Pomona str. 200901868</name>
    <dbReference type="NCBI Taxonomy" id="1192866"/>
    <lineage>
        <taxon>Bacteria</taxon>
        <taxon>Pseudomonadati</taxon>
        <taxon>Spirochaetota</taxon>
        <taxon>Spirochaetia</taxon>
        <taxon>Leptospirales</taxon>
        <taxon>Leptospiraceae</taxon>
        <taxon>Leptospira</taxon>
    </lineage>
</organism>
<accession>M6WE80</accession>